<gene>
    <name evidence="1" type="ORF">DW687_04170</name>
</gene>
<evidence type="ECO:0000313" key="2">
    <source>
        <dbReference type="Proteomes" id="UP000261212"/>
    </source>
</evidence>
<dbReference type="EMBL" id="QUSM01000002">
    <property type="protein sequence ID" value="RGD75529.1"/>
    <property type="molecule type" value="Genomic_DNA"/>
</dbReference>
<evidence type="ECO:0000313" key="1">
    <source>
        <dbReference type="EMBL" id="RGD75529.1"/>
    </source>
</evidence>
<protein>
    <submittedName>
        <fullName evidence="1">MBL fold metallo-hydrolase</fullName>
    </submittedName>
</protein>
<dbReference type="GO" id="GO:0016787">
    <property type="term" value="F:hydrolase activity"/>
    <property type="evidence" value="ECO:0007669"/>
    <property type="project" value="UniProtKB-KW"/>
</dbReference>
<dbReference type="GeneID" id="98000037"/>
<dbReference type="Gene3D" id="3.60.15.10">
    <property type="entry name" value="Ribonuclease Z/Hydroxyacylglutathione hydrolase-like"/>
    <property type="match status" value="1"/>
</dbReference>
<sequence>MAFNKKNVTLEYIANAGVLLENKGRKVLIDAVHTKHVPPYYNTDEKVLKCMIEGREPYDKIDVMIFTHHHSEHFDASAVCEILKNNRLTQLICTYTIRDMLKEAPNFDPIIVSQVHELDIPYSKSIVIRLKDIPFEAISMQHDGKNYEDVDNFAYYFEFGGKTFMHLGDSAPDIENFEQAGMFEKEIDVLFAPFPYIGLKAGRELINRLNPRRVIVVHLPNKEMDKGNWLYNTFRVFKKYERELPPTDFFTKPGEEMTIK</sequence>
<comment type="caution">
    <text evidence="1">The sequence shown here is derived from an EMBL/GenBank/DDBJ whole genome shotgun (WGS) entry which is preliminary data.</text>
</comment>
<name>A0A3E3E2Y0_9FIRM</name>
<dbReference type="Proteomes" id="UP000261212">
    <property type="component" value="Unassembled WGS sequence"/>
</dbReference>
<dbReference type="PANTHER" id="PTHR43546">
    <property type="entry name" value="UPF0173 METAL-DEPENDENT HYDROLASE MJ1163-RELATED"/>
    <property type="match status" value="1"/>
</dbReference>
<keyword evidence="1" id="KW-0378">Hydrolase</keyword>
<accession>A0A3E3E2Y0</accession>
<dbReference type="PANTHER" id="PTHR43546:SF3">
    <property type="entry name" value="UPF0173 METAL-DEPENDENT HYDROLASE MJ1163"/>
    <property type="match status" value="1"/>
</dbReference>
<dbReference type="SUPFAM" id="SSF56281">
    <property type="entry name" value="Metallo-hydrolase/oxidoreductase"/>
    <property type="match status" value="1"/>
</dbReference>
<reference evidence="1 2" key="1">
    <citation type="submission" date="2018-08" db="EMBL/GenBank/DDBJ databases">
        <title>A genome reference for cultivated species of the human gut microbiota.</title>
        <authorList>
            <person name="Zou Y."/>
            <person name="Xue W."/>
            <person name="Luo G."/>
        </authorList>
    </citation>
    <scope>NUCLEOTIDE SEQUENCE [LARGE SCALE GENOMIC DNA]</scope>
    <source>
        <strain evidence="1 2">AM25-6</strain>
    </source>
</reference>
<dbReference type="RefSeq" id="WP_007049666.1">
    <property type="nucleotide sequence ID" value="NZ_CABKNJ010000002.1"/>
</dbReference>
<dbReference type="AlphaFoldDB" id="A0A3E3E2Y0"/>
<proteinExistence type="predicted"/>
<dbReference type="InterPro" id="IPR050114">
    <property type="entry name" value="UPF0173_UPF0282_UlaG_hydrolase"/>
</dbReference>
<dbReference type="InterPro" id="IPR036866">
    <property type="entry name" value="RibonucZ/Hydroxyglut_hydro"/>
</dbReference>
<dbReference type="Pfam" id="PF13483">
    <property type="entry name" value="Lactamase_B_3"/>
    <property type="match status" value="1"/>
</dbReference>
<organism evidence="1 2">
    <name type="scientific">Anaerofustis stercorihominis</name>
    <dbReference type="NCBI Taxonomy" id="214853"/>
    <lineage>
        <taxon>Bacteria</taxon>
        <taxon>Bacillati</taxon>
        <taxon>Bacillota</taxon>
        <taxon>Clostridia</taxon>
        <taxon>Eubacteriales</taxon>
        <taxon>Eubacteriaceae</taxon>
        <taxon>Anaerofustis</taxon>
    </lineage>
</organism>